<protein>
    <submittedName>
        <fullName evidence="2">Uncharacterized protein</fullName>
    </submittedName>
</protein>
<dbReference type="Proteomes" id="UP000637757">
    <property type="component" value="Unassembled WGS sequence"/>
</dbReference>
<name>A0A931AWH8_9ENTE</name>
<accession>A0A931AWH8</accession>
<keyword evidence="1" id="KW-1133">Transmembrane helix</keyword>
<evidence type="ECO:0000313" key="2">
    <source>
        <dbReference type="EMBL" id="MBF8808566.1"/>
    </source>
</evidence>
<dbReference type="EMBL" id="JADAKE010000021">
    <property type="protein sequence ID" value="MBF8808566.1"/>
    <property type="molecule type" value="Genomic_DNA"/>
</dbReference>
<evidence type="ECO:0000313" key="3">
    <source>
        <dbReference type="Proteomes" id="UP000637757"/>
    </source>
</evidence>
<dbReference type="AlphaFoldDB" id="A0A931AWH8"/>
<feature type="transmembrane region" description="Helical" evidence="1">
    <location>
        <begin position="20"/>
        <end position="40"/>
    </location>
</feature>
<organism evidence="2 3">
    <name type="scientific">Enterococcus lacertideformus</name>
    <dbReference type="NCBI Taxonomy" id="2771493"/>
    <lineage>
        <taxon>Bacteria</taxon>
        <taxon>Bacillati</taxon>
        <taxon>Bacillota</taxon>
        <taxon>Bacilli</taxon>
        <taxon>Lactobacillales</taxon>
        <taxon>Enterococcaceae</taxon>
        <taxon>Enterococcus</taxon>
    </lineage>
</organism>
<keyword evidence="3" id="KW-1185">Reference proteome</keyword>
<keyword evidence="1" id="KW-0812">Transmembrane</keyword>
<reference evidence="2" key="1">
    <citation type="submission" date="2020-09" db="EMBL/GenBank/DDBJ databases">
        <title>Genomic insights into the novelty and pathogenicity of a unique biofilm-forming Enterococcus sp. bacteria (Enterococcus lacertideformus) identified in reptiles.</title>
        <authorList>
            <person name="Agius J.E."/>
            <person name="Phalen D.N."/>
            <person name="Rose K."/>
            <person name="Eden J.-S."/>
        </authorList>
    </citation>
    <scope>NUCLEOTIDE SEQUENCE</scope>
    <source>
        <strain evidence="2">PHRS 0518</strain>
    </source>
</reference>
<sequence>MGIILKKSNKTSFVLLETLMALSITASCIFLVSYGNVYLLKKEKNSDLEIRVIRRLYEDVKTYRIHHKLPIRTMEDQKSQTIIIREGEKIQKVKIIQGEKVIEIEKIHE</sequence>
<evidence type="ECO:0000256" key="1">
    <source>
        <dbReference type="SAM" id="Phobius"/>
    </source>
</evidence>
<comment type="caution">
    <text evidence="2">The sequence shown here is derived from an EMBL/GenBank/DDBJ whole genome shotgun (WGS) entry which is preliminary data.</text>
</comment>
<gene>
    <name evidence="2" type="ORF">IC227_10155</name>
</gene>
<keyword evidence="1" id="KW-0472">Membrane</keyword>
<proteinExistence type="predicted"/>
<dbReference type="PROSITE" id="PS51257">
    <property type="entry name" value="PROKAR_LIPOPROTEIN"/>
    <property type="match status" value="1"/>
</dbReference>